<keyword evidence="1" id="KW-1133">Transmembrane helix</keyword>
<feature type="domain" description="PH" evidence="2">
    <location>
        <begin position="59"/>
        <end position="181"/>
    </location>
</feature>
<feature type="transmembrane region" description="Helical" evidence="1">
    <location>
        <begin position="26"/>
        <end position="45"/>
    </location>
</feature>
<protein>
    <recommendedName>
        <fullName evidence="2">PH domain-containing protein</fullName>
    </recommendedName>
</protein>
<evidence type="ECO:0000259" key="2">
    <source>
        <dbReference type="Pfam" id="PF25362"/>
    </source>
</evidence>
<dbReference type="Pfam" id="PF25362">
    <property type="entry name" value="bPH_11"/>
    <property type="match status" value="1"/>
</dbReference>
<keyword evidence="1" id="KW-0812">Transmembrane</keyword>
<evidence type="ECO:0000256" key="1">
    <source>
        <dbReference type="SAM" id="Phobius"/>
    </source>
</evidence>
<organism evidence="3 4">
    <name type="scientific">Gordonia terrae C-6</name>
    <dbReference type="NCBI Taxonomy" id="1316928"/>
    <lineage>
        <taxon>Bacteria</taxon>
        <taxon>Bacillati</taxon>
        <taxon>Actinomycetota</taxon>
        <taxon>Actinomycetes</taxon>
        <taxon>Mycobacteriales</taxon>
        <taxon>Gordoniaceae</taxon>
        <taxon>Gordonia</taxon>
    </lineage>
</organism>
<evidence type="ECO:0000313" key="3">
    <source>
        <dbReference type="EMBL" id="EON34432.1"/>
    </source>
</evidence>
<comment type="caution">
    <text evidence="3">The sequence shown here is derived from an EMBL/GenBank/DDBJ whole genome shotgun (WGS) entry which is preliminary data.</text>
</comment>
<dbReference type="Proteomes" id="UP000013569">
    <property type="component" value="Unassembled WGS sequence"/>
</dbReference>
<reference evidence="3 4" key="1">
    <citation type="journal article" date="2013" name="Genome Announc.">
        <title>Draft Genome Sequence of a Benzothiophene-Desulfurizing Bacterium, Gordona terrae Strain C-6.</title>
        <authorList>
            <person name="Wang W."/>
            <person name="Ma T."/>
            <person name="Ren Y."/>
            <person name="Li G."/>
        </authorList>
    </citation>
    <scope>NUCLEOTIDE SEQUENCE [LARGE SCALE GENOMIC DNA]</scope>
    <source>
        <strain evidence="3 4">C-6</strain>
    </source>
</reference>
<sequence length="194" mass="20204">MVPAILAVLVIASVLGYGKIVFNAWFIGVVALLAIGVVSVFYLLATGNQKKTAAQADAIGALPVIPADPGAVLRGPDTGLYLGSTMAPSWQNRVTVGDIGDRASSVLTEFETGILIARQGASDIWIPRESITAVRTERGIAGKVMTADGVLAIRWVLPSGTEIDSGLRADDKTIYPGWVNAFAGTHDSGQGAQE</sequence>
<dbReference type="EMBL" id="AQPW01000002">
    <property type="protein sequence ID" value="EON34432.1"/>
    <property type="molecule type" value="Genomic_DNA"/>
</dbReference>
<dbReference type="PATRIC" id="fig|1316928.3.peg.497"/>
<dbReference type="AlphaFoldDB" id="R7YEN6"/>
<evidence type="ECO:0000313" key="4">
    <source>
        <dbReference type="Proteomes" id="UP000013569"/>
    </source>
</evidence>
<dbReference type="InterPro" id="IPR057446">
    <property type="entry name" value="PH_bac"/>
</dbReference>
<proteinExistence type="predicted"/>
<name>R7YEN6_9ACTN</name>
<accession>R7YEN6</accession>
<gene>
    <name evidence="3" type="ORF">GTC6_02455</name>
</gene>
<keyword evidence="1" id="KW-0472">Membrane</keyword>